<name>A0A2K2DNU2_BRADI</name>
<gene>
    <name evidence="2" type="ORF">BRADI_1g42037v3</name>
</gene>
<dbReference type="Proteomes" id="UP000008810">
    <property type="component" value="Chromosome 1"/>
</dbReference>
<reference evidence="3" key="3">
    <citation type="submission" date="2018-08" db="UniProtKB">
        <authorList>
            <consortium name="EnsemblPlants"/>
        </authorList>
    </citation>
    <scope>IDENTIFICATION</scope>
    <source>
        <strain evidence="3">cv. Bd21</strain>
    </source>
</reference>
<feature type="region of interest" description="Disordered" evidence="1">
    <location>
        <begin position="108"/>
        <end position="127"/>
    </location>
</feature>
<feature type="compositionally biased region" description="Polar residues" evidence="1">
    <location>
        <begin position="79"/>
        <end position="96"/>
    </location>
</feature>
<proteinExistence type="predicted"/>
<feature type="region of interest" description="Disordered" evidence="1">
    <location>
        <begin position="47"/>
        <end position="96"/>
    </location>
</feature>
<feature type="compositionally biased region" description="Basic residues" evidence="1">
    <location>
        <begin position="109"/>
        <end position="120"/>
    </location>
</feature>
<evidence type="ECO:0000313" key="2">
    <source>
        <dbReference type="EMBL" id="PNT75947.1"/>
    </source>
</evidence>
<protein>
    <submittedName>
        <fullName evidence="2 3">Uncharacterized protein</fullName>
    </submittedName>
</protein>
<dbReference type="EnsemblPlants" id="PNT75947">
    <property type="protein sequence ID" value="PNT75947"/>
    <property type="gene ID" value="BRADI_1g42037v3"/>
</dbReference>
<sequence length="245" mass="26620">MEGSSNPDILHRWQPHLISRLHAGASISVPFISRLQKYAWKTGLRGIRNSKNTLSPPHPSSSRLPFSLSRPPKCHDSRSFSSSPANRTSPPRSLSQIRCRPLPLSLSQIRRRPLSPRSRRCPIPSTRTAAPKTADLVFVSVSARCNPHAPAVRMFCGACGVPRSKPRRRRLAVRRSKVPLRDALLGQRKPMVARGESAGVVDEGGGGGLSGDGLGSLGLSRGRLGVKAASLTRSASRFHRKEGNK</sequence>
<evidence type="ECO:0000313" key="4">
    <source>
        <dbReference type="Proteomes" id="UP000008810"/>
    </source>
</evidence>
<feature type="compositionally biased region" description="Low complexity" evidence="1">
    <location>
        <begin position="60"/>
        <end position="71"/>
    </location>
</feature>
<dbReference type="AlphaFoldDB" id="A0A2K2DNU2"/>
<reference evidence="2 3" key="1">
    <citation type="journal article" date="2010" name="Nature">
        <title>Genome sequencing and analysis of the model grass Brachypodium distachyon.</title>
        <authorList>
            <consortium name="International Brachypodium Initiative"/>
        </authorList>
    </citation>
    <scope>NUCLEOTIDE SEQUENCE [LARGE SCALE GENOMIC DNA]</scope>
    <source>
        <strain evidence="2 3">Bd21</strain>
    </source>
</reference>
<dbReference type="EMBL" id="CM000880">
    <property type="protein sequence ID" value="PNT75947.1"/>
    <property type="molecule type" value="Genomic_DNA"/>
</dbReference>
<evidence type="ECO:0000256" key="1">
    <source>
        <dbReference type="SAM" id="MobiDB-lite"/>
    </source>
</evidence>
<keyword evidence="4" id="KW-1185">Reference proteome</keyword>
<dbReference type="Gramene" id="PNT75947">
    <property type="protein sequence ID" value="PNT75947"/>
    <property type="gene ID" value="BRADI_1g42037v3"/>
</dbReference>
<evidence type="ECO:0000313" key="3">
    <source>
        <dbReference type="EnsemblPlants" id="PNT75947"/>
    </source>
</evidence>
<accession>A0A2K2DNU2</accession>
<reference evidence="2" key="2">
    <citation type="submission" date="2017-06" db="EMBL/GenBank/DDBJ databases">
        <title>WGS assembly of Brachypodium distachyon.</title>
        <authorList>
            <consortium name="The International Brachypodium Initiative"/>
            <person name="Lucas S."/>
            <person name="Harmon-Smith M."/>
            <person name="Lail K."/>
            <person name="Tice H."/>
            <person name="Grimwood J."/>
            <person name="Bruce D."/>
            <person name="Barry K."/>
            <person name="Shu S."/>
            <person name="Lindquist E."/>
            <person name="Wang M."/>
            <person name="Pitluck S."/>
            <person name="Vogel J.P."/>
            <person name="Garvin D.F."/>
            <person name="Mockler T.C."/>
            <person name="Schmutz J."/>
            <person name="Rokhsar D."/>
            <person name="Bevan M.W."/>
        </authorList>
    </citation>
    <scope>NUCLEOTIDE SEQUENCE</scope>
    <source>
        <strain evidence="2">Bd21</strain>
    </source>
</reference>
<dbReference type="InParanoid" id="A0A2K2DNU2"/>
<organism evidence="2">
    <name type="scientific">Brachypodium distachyon</name>
    <name type="common">Purple false brome</name>
    <name type="synonym">Trachynia distachya</name>
    <dbReference type="NCBI Taxonomy" id="15368"/>
    <lineage>
        <taxon>Eukaryota</taxon>
        <taxon>Viridiplantae</taxon>
        <taxon>Streptophyta</taxon>
        <taxon>Embryophyta</taxon>
        <taxon>Tracheophyta</taxon>
        <taxon>Spermatophyta</taxon>
        <taxon>Magnoliopsida</taxon>
        <taxon>Liliopsida</taxon>
        <taxon>Poales</taxon>
        <taxon>Poaceae</taxon>
        <taxon>BOP clade</taxon>
        <taxon>Pooideae</taxon>
        <taxon>Stipodae</taxon>
        <taxon>Brachypodieae</taxon>
        <taxon>Brachypodium</taxon>
    </lineage>
</organism>